<evidence type="ECO:0000313" key="3">
    <source>
        <dbReference type="EMBL" id="GIF25093.1"/>
    </source>
</evidence>
<name>A0A919NVF7_9ACTN</name>
<dbReference type="EMBL" id="BOMY01000050">
    <property type="protein sequence ID" value="GIF25093.1"/>
    <property type="molecule type" value="Genomic_DNA"/>
</dbReference>
<proteinExistence type="predicted"/>
<dbReference type="Proteomes" id="UP000623608">
    <property type="component" value="Unassembled WGS sequence"/>
</dbReference>
<keyword evidence="2" id="KW-0812">Transmembrane</keyword>
<gene>
    <name evidence="3" type="ORF">Ate02nite_78230</name>
</gene>
<accession>A0A919NVF7</accession>
<organism evidence="3 4">
    <name type="scientific">Paractinoplanes tereljensis</name>
    <dbReference type="NCBI Taxonomy" id="571912"/>
    <lineage>
        <taxon>Bacteria</taxon>
        <taxon>Bacillati</taxon>
        <taxon>Actinomycetota</taxon>
        <taxon>Actinomycetes</taxon>
        <taxon>Micromonosporales</taxon>
        <taxon>Micromonosporaceae</taxon>
        <taxon>Paractinoplanes</taxon>
    </lineage>
</organism>
<dbReference type="AlphaFoldDB" id="A0A919NVF7"/>
<keyword evidence="2" id="KW-1133">Transmembrane helix</keyword>
<dbReference type="RefSeq" id="WP_203812917.1">
    <property type="nucleotide sequence ID" value="NZ_BOMY01000050.1"/>
</dbReference>
<comment type="caution">
    <text evidence="3">The sequence shown here is derived from an EMBL/GenBank/DDBJ whole genome shotgun (WGS) entry which is preliminary data.</text>
</comment>
<keyword evidence="4" id="KW-1185">Reference proteome</keyword>
<feature type="region of interest" description="Disordered" evidence="1">
    <location>
        <begin position="13"/>
        <end position="33"/>
    </location>
</feature>
<reference evidence="3" key="1">
    <citation type="submission" date="2021-01" db="EMBL/GenBank/DDBJ databases">
        <title>Whole genome shotgun sequence of Actinoplanes tereljensis NBRC 105297.</title>
        <authorList>
            <person name="Komaki H."/>
            <person name="Tamura T."/>
        </authorList>
    </citation>
    <scope>NUCLEOTIDE SEQUENCE</scope>
    <source>
        <strain evidence="3">NBRC 105297</strain>
    </source>
</reference>
<sequence>MSDPRDSLHRLVEEGALAARQPPPASLRRRAQRRRTVRAATIAVVLVAAAGAALPLTRRHDHQPAPATTAAPRTLAADPAKTVSGGLITISGAGCTPGRTVSLGLRWDAGAPLSPTMTQRKEQLNPPATAPTAGSRDLTTTTALATGTFTANATIPADVTIRTPTLWARCPAPDTTNLLTQSVPIQINNP</sequence>
<feature type="transmembrane region" description="Helical" evidence="2">
    <location>
        <begin position="37"/>
        <end position="56"/>
    </location>
</feature>
<evidence type="ECO:0000256" key="1">
    <source>
        <dbReference type="SAM" id="MobiDB-lite"/>
    </source>
</evidence>
<keyword evidence="2" id="KW-0472">Membrane</keyword>
<evidence type="ECO:0000256" key="2">
    <source>
        <dbReference type="SAM" id="Phobius"/>
    </source>
</evidence>
<protein>
    <submittedName>
        <fullName evidence="3">Uncharacterized protein</fullName>
    </submittedName>
</protein>
<evidence type="ECO:0000313" key="4">
    <source>
        <dbReference type="Proteomes" id="UP000623608"/>
    </source>
</evidence>